<accession>A0A1G9ZDY8</accession>
<gene>
    <name evidence="1" type="ORF">SAMN05192554_1201</name>
</gene>
<name>A0A1G9ZDY8_9EURY</name>
<sequence>MTTRDTRIAVSTDELNELKSVKEELYGENAADDVSHAAAILDLIENYRD</sequence>
<protein>
    <submittedName>
        <fullName evidence="1">Uncharacterized protein</fullName>
    </submittedName>
</protein>
<evidence type="ECO:0000313" key="1">
    <source>
        <dbReference type="EMBL" id="SDN19612.1"/>
    </source>
</evidence>
<dbReference type="AlphaFoldDB" id="A0A1G9ZDY8"/>
<organism evidence="1 2">
    <name type="scientific">Haloarchaeobius iranensis</name>
    <dbReference type="NCBI Taxonomy" id="996166"/>
    <lineage>
        <taxon>Archaea</taxon>
        <taxon>Methanobacteriati</taxon>
        <taxon>Methanobacteriota</taxon>
        <taxon>Stenosarchaea group</taxon>
        <taxon>Halobacteria</taxon>
        <taxon>Halobacteriales</taxon>
        <taxon>Halorubellaceae</taxon>
        <taxon>Haloarchaeobius</taxon>
    </lineage>
</organism>
<reference evidence="1 2" key="1">
    <citation type="submission" date="2016-10" db="EMBL/GenBank/DDBJ databases">
        <authorList>
            <person name="de Groot N.N."/>
        </authorList>
    </citation>
    <scope>NUCLEOTIDE SEQUENCE [LARGE SCALE GENOMIC DNA]</scope>
    <source>
        <strain evidence="2">EB21,IBRC-M 10013,KCTC 4048</strain>
    </source>
</reference>
<proteinExistence type="predicted"/>
<keyword evidence="2" id="KW-1185">Reference proteome</keyword>
<dbReference type="Proteomes" id="UP000199370">
    <property type="component" value="Unassembled WGS sequence"/>
</dbReference>
<evidence type="ECO:0000313" key="2">
    <source>
        <dbReference type="Proteomes" id="UP000199370"/>
    </source>
</evidence>
<dbReference type="EMBL" id="FNIA01000020">
    <property type="protein sequence ID" value="SDN19612.1"/>
    <property type="molecule type" value="Genomic_DNA"/>
</dbReference>